<gene>
    <name evidence="1" type="ORF">SPELUC_LOCUS12140</name>
</gene>
<comment type="caution">
    <text evidence="1">The sequence shown here is derived from an EMBL/GenBank/DDBJ whole genome shotgun (WGS) entry which is preliminary data.</text>
</comment>
<dbReference type="Proteomes" id="UP000789366">
    <property type="component" value="Unassembled WGS sequence"/>
</dbReference>
<keyword evidence="2" id="KW-1185">Reference proteome</keyword>
<evidence type="ECO:0000313" key="1">
    <source>
        <dbReference type="EMBL" id="CAG8716347.1"/>
    </source>
</evidence>
<sequence length="251" mass="28269">GLKPRCITRDLSWGTPVPLKEMKGKVFYVWFDAPIGKMVEESGPGQIIPIYGERQCSFPYCYVSLFINGYGRRMDSVASYKHDCFPNIAILGYLVTMNDIGMPVSVWIYYLISSRPETSDSIFTWKEFITRNNTELLANLGKFVNRVMKFVTASSFSSLYNIKLRASLEIAMEISRKGNGYLQESKLDNTLFANSPKKCASVIGVSINLIYLLSAVFSPYMPSVTESVARQLNALLRNIPDTFTMNIEAGH</sequence>
<protein>
    <submittedName>
        <fullName evidence="1">7110_t:CDS:1</fullName>
    </submittedName>
</protein>
<dbReference type="EMBL" id="CAJVPW010027715">
    <property type="protein sequence ID" value="CAG8716347.1"/>
    <property type="molecule type" value="Genomic_DNA"/>
</dbReference>
<proteinExistence type="predicted"/>
<name>A0ACA9PRB2_9GLOM</name>
<accession>A0ACA9PRB2</accession>
<evidence type="ECO:0000313" key="2">
    <source>
        <dbReference type="Proteomes" id="UP000789366"/>
    </source>
</evidence>
<organism evidence="1 2">
    <name type="scientific">Cetraspora pellucida</name>
    <dbReference type="NCBI Taxonomy" id="1433469"/>
    <lineage>
        <taxon>Eukaryota</taxon>
        <taxon>Fungi</taxon>
        <taxon>Fungi incertae sedis</taxon>
        <taxon>Mucoromycota</taxon>
        <taxon>Glomeromycotina</taxon>
        <taxon>Glomeromycetes</taxon>
        <taxon>Diversisporales</taxon>
        <taxon>Gigasporaceae</taxon>
        <taxon>Cetraspora</taxon>
    </lineage>
</organism>
<reference evidence="1" key="1">
    <citation type="submission" date="2021-06" db="EMBL/GenBank/DDBJ databases">
        <authorList>
            <person name="Kallberg Y."/>
            <person name="Tangrot J."/>
            <person name="Rosling A."/>
        </authorList>
    </citation>
    <scope>NUCLEOTIDE SEQUENCE</scope>
    <source>
        <strain evidence="1">28 12/20/2015</strain>
    </source>
</reference>
<feature type="non-terminal residue" evidence="1">
    <location>
        <position position="1"/>
    </location>
</feature>